<evidence type="ECO:0000259" key="2">
    <source>
        <dbReference type="Pfam" id="PF11726"/>
    </source>
</evidence>
<dbReference type="Pfam" id="PF11726">
    <property type="entry name" value="YagK_YfjJ_C"/>
    <property type="match status" value="1"/>
</dbReference>
<reference evidence="3 4" key="1">
    <citation type="submission" date="2020-05" db="EMBL/GenBank/DDBJ databases">
        <title>Genomic Encyclopedia of Type Strains, Phase IV (KMG-V): Genome sequencing to study the core and pangenomes of soil and plant-associated prokaryotes.</title>
        <authorList>
            <person name="Whitman W."/>
        </authorList>
    </citation>
    <scope>NUCLEOTIDE SEQUENCE [LARGE SCALE GENOMIC DNA]</scope>
    <source>
        <strain evidence="3 4">C29</strain>
    </source>
</reference>
<evidence type="ECO:0000256" key="1">
    <source>
        <dbReference type="SAM" id="MobiDB-lite"/>
    </source>
</evidence>
<name>A0ABX2G7Y5_9BURK</name>
<evidence type="ECO:0000313" key="4">
    <source>
        <dbReference type="Proteomes" id="UP001516061"/>
    </source>
</evidence>
<accession>A0ABX2G7Y5</accession>
<dbReference type="EMBL" id="JABSNM010000028">
    <property type="protein sequence ID" value="NRT58399.1"/>
    <property type="molecule type" value="Genomic_DNA"/>
</dbReference>
<comment type="caution">
    <text evidence="3">The sequence shown here is derived from an EMBL/GenBank/DDBJ whole genome shotgun (WGS) entry which is preliminary data.</text>
</comment>
<dbReference type="InterPro" id="IPR057271">
    <property type="entry name" value="YagK_YfjJ_C"/>
</dbReference>
<sequence>MTIMPGRKNKRTLPPLSSKELSELDRWHDSAFISLEEKNEGDGEDKKREVAFLKEERFRSFPIKQAVYLAAALIENNSTGNKPALVVRDKGVYRISHWAGKVKEVIKAIDDGVDWDGLQKQQVNPLAELFFSVFLDADFREKLSRINVCKDLVCGKNVDADEWVRDLNSRFDELTKKLIEASQGPQFKKQLNSYRRVYNKNRQSLLDYIHQLFESYSRLLVIRLDLSYKTEAMMERLDVTDVGHDEVTVDDVISHREQFIDYLRENFGKDLRGYVWKLEHGSLKGYHYHTIIFLDGSVYREDETIAQILGEQWKETITDNKGLYFNCNAHKEIRYKSCAVGMRSHSDPDLWDGMHRLIEYLTKPDFWIRLQLPGNRRTFGKGGVPKTTQPKRGRPREKLSTVSPRQAAKEASEAR</sequence>
<dbReference type="Proteomes" id="UP001516061">
    <property type="component" value="Unassembled WGS sequence"/>
</dbReference>
<proteinExistence type="predicted"/>
<feature type="domain" description="YagK/YfjJ C-terminal" evidence="2">
    <location>
        <begin position="213"/>
        <end position="380"/>
    </location>
</feature>
<feature type="region of interest" description="Disordered" evidence="1">
    <location>
        <begin position="378"/>
        <end position="415"/>
    </location>
</feature>
<dbReference type="RefSeq" id="WP_173807418.1">
    <property type="nucleotide sequence ID" value="NZ_JABSNM010000028.1"/>
</dbReference>
<keyword evidence="4" id="KW-1185">Reference proteome</keyword>
<gene>
    <name evidence="3" type="ORF">HNQ01_004167</name>
</gene>
<evidence type="ECO:0000313" key="3">
    <source>
        <dbReference type="EMBL" id="NRT58399.1"/>
    </source>
</evidence>
<organism evidence="3 4">
    <name type="scientific">Sphaerotilus uruguayifluvii</name>
    <dbReference type="NCBI Taxonomy" id="2735897"/>
    <lineage>
        <taxon>Bacteria</taxon>
        <taxon>Pseudomonadati</taxon>
        <taxon>Pseudomonadota</taxon>
        <taxon>Betaproteobacteria</taxon>
        <taxon>Burkholderiales</taxon>
        <taxon>Sphaerotilaceae</taxon>
        <taxon>Sphaerotilus</taxon>
    </lineage>
</organism>
<protein>
    <recommendedName>
        <fullName evidence="2">YagK/YfjJ C-terminal domain-containing protein</fullName>
    </recommendedName>
</protein>